<sequence>MDKINDIEKCMTPGGNVKEIEINSKCLHHTRIITKDYQKKQILDRCANCNHRNGIWTPSSVGWESLCQLMMWQPEE</sequence>
<dbReference type="AlphaFoldDB" id="A0AAI9T4I6"/>
<evidence type="ECO:0000313" key="2">
    <source>
        <dbReference type="Proteomes" id="UP000004057"/>
    </source>
</evidence>
<name>A0AAI9T4I6_SPIME</name>
<organism evidence="1 2">
    <name type="scientific">Spiroplasma melliferum KC3</name>
    <dbReference type="NCBI Taxonomy" id="570509"/>
    <lineage>
        <taxon>Bacteria</taxon>
        <taxon>Bacillati</taxon>
        <taxon>Mycoplasmatota</taxon>
        <taxon>Mollicutes</taxon>
        <taxon>Entomoplasmatales</taxon>
        <taxon>Spiroplasmataceae</taxon>
        <taxon>Spiroplasma</taxon>
    </lineage>
</organism>
<reference evidence="1 2" key="1">
    <citation type="journal article" date="2012" name="J. Proteome Res.">
        <title>Application of Spiroplasma melliferum proteogenomic profiling for the discovery of virulence factors and pathogenicity mechanisms in host-associated spiroplasmas.</title>
        <authorList>
            <person name="Alexeev D."/>
            <person name="Kostrjukova E."/>
            <person name="Aliper A."/>
            <person name="Popenko A."/>
            <person name="Bazaleev N."/>
            <person name="Tyakht A."/>
            <person name="Selezneva O."/>
            <person name="Akopian T."/>
            <person name="Prichodko E."/>
            <person name="Kondratov I."/>
            <person name="Chukin M."/>
            <person name="Demina I."/>
            <person name="Galyamina M."/>
            <person name="Kamashev D."/>
            <person name="Vanyushkina A."/>
            <person name="Ladygina V."/>
            <person name="Levitskii S."/>
            <person name="Lazarev V."/>
            <person name="Govorun V."/>
        </authorList>
    </citation>
    <scope>NUCLEOTIDE SEQUENCE [LARGE SCALE GENOMIC DNA]</scope>
    <source>
        <strain evidence="1 2">KC3</strain>
    </source>
</reference>
<accession>A0AAI9T4I6</accession>
<dbReference type="Proteomes" id="UP000004057">
    <property type="component" value="Unassembled WGS sequence"/>
</dbReference>
<gene>
    <name evidence="1" type="ORF">SPM_000810</name>
</gene>
<protein>
    <submittedName>
        <fullName evidence="1">Uncharacterized protein</fullName>
    </submittedName>
</protein>
<evidence type="ECO:0000313" key="1">
    <source>
        <dbReference type="EMBL" id="KAI93119.1"/>
    </source>
</evidence>
<comment type="caution">
    <text evidence="1">The sequence shown here is derived from an EMBL/GenBank/DDBJ whole genome shotgun (WGS) entry which is preliminary data.</text>
</comment>
<proteinExistence type="predicted"/>
<dbReference type="RefSeq" id="WP_004027708.1">
    <property type="nucleotide sequence ID" value="NZ_AGBZ02000001.1"/>
</dbReference>
<dbReference type="EMBL" id="AGBZ02000001">
    <property type="protein sequence ID" value="KAI93119.1"/>
    <property type="molecule type" value="Genomic_DNA"/>
</dbReference>